<dbReference type="Proteomes" id="UP000744769">
    <property type="component" value="Unassembled WGS sequence"/>
</dbReference>
<comment type="subunit">
    <text evidence="10">Monomer.</text>
</comment>
<dbReference type="CDD" id="cd03586">
    <property type="entry name" value="PolY_Pol_IV_kappa"/>
    <property type="match status" value="1"/>
</dbReference>
<evidence type="ECO:0000313" key="12">
    <source>
        <dbReference type="EMBL" id="NHN56874.1"/>
    </source>
</evidence>
<dbReference type="PANTHER" id="PTHR11076">
    <property type="entry name" value="DNA REPAIR POLYMERASE UMUC / TRANSFERASE FAMILY MEMBER"/>
    <property type="match status" value="1"/>
</dbReference>
<dbReference type="AlphaFoldDB" id="A0A967B2P3"/>
<comment type="catalytic activity">
    <reaction evidence="9 10">
        <text>DNA(n) + a 2'-deoxyribonucleoside 5'-triphosphate = DNA(n+1) + diphosphate</text>
        <dbReference type="Rhea" id="RHEA:22508"/>
        <dbReference type="Rhea" id="RHEA-COMP:17339"/>
        <dbReference type="Rhea" id="RHEA-COMP:17340"/>
        <dbReference type="ChEBI" id="CHEBI:33019"/>
        <dbReference type="ChEBI" id="CHEBI:61560"/>
        <dbReference type="ChEBI" id="CHEBI:173112"/>
        <dbReference type="EC" id="2.7.7.7"/>
    </reaction>
</comment>
<dbReference type="SUPFAM" id="SSF56672">
    <property type="entry name" value="DNA/RNA polymerases"/>
    <property type="match status" value="1"/>
</dbReference>
<feature type="active site" evidence="10">
    <location>
        <position position="103"/>
    </location>
</feature>
<keyword evidence="10" id="KW-0239">DNA-directed DNA polymerase</keyword>
<dbReference type="PANTHER" id="PTHR11076:SF33">
    <property type="entry name" value="DNA POLYMERASE KAPPA"/>
    <property type="match status" value="1"/>
</dbReference>
<evidence type="ECO:0000256" key="2">
    <source>
        <dbReference type="ARBA" id="ARBA00022679"/>
    </source>
</evidence>
<gene>
    <name evidence="10 12" type="primary">dinB</name>
    <name evidence="12" type="ORF">G9U51_13940</name>
</gene>
<keyword evidence="2 10" id="KW-0808">Transferase</keyword>
<dbReference type="GO" id="GO:0003887">
    <property type="term" value="F:DNA-directed DNA polymerase activity"/>
    <property type="evidence" value="ECO:0007669"/>
    <property type="project" value="UniProtKB-UniRule"/>
</dbReference>
<feature type="binding site" evidence="10">
    <location>
        <position position="102"/>
    </location>
    <ligand>
        <name>Mg(2+)</name>
        <dbReference type="ChEBI" id="CHEBI:18420"/>
    </ligand>
</feature>
<dbReference type="Pfam" id="PF11799">
    <property type="entry name" value="IMS_C"/>
    <property type="match status" value="1"/>
</dbReference>
<evidence type="ECO:0000256" key="9">
    <source>
        <dbReference type="ARBA" id="ARBA00049244"/>
    </source>
</evidence>
<keyword evidence="10" id="KW-0963">Cytoplasm</keyword>
<dbReference type="Gene3D" id="3.30.70.270">
    <property type="match status" value="1"/>
</dbReference>
<dbReference type="NCBIfam" id="NF003015">
    <property type="entry name" value="PRK03858.1"/>
    <property type="match status" value="1"/>
</dbReference>
<evidence type="ECO:0000256" key="10">
    <source>
        <dbReference type="HAMAP-Rule" id="MF_01113"/>
    </source>
</evidence>
<feature type="domain" description="UmuC" evidence="11">
    <location>
        <begin position="8"/>
        <end position="184"/>
    </location>
</feature>
<comment type="subcellular location">
    <subcellularLocation>
        <location evidence="10">Cytoplasm</location>
    </subcellularLocation>
</comment>
<dbReference type="GO" id="GO:0009432">
    <property type="term" value="P:SOS response"/>
    <property type="evidence" value="ECO:0007669"/>
    <property type="project" value="TreeGrafter"/>
</dbReference>
<keyword evidence="10" id="KW-0235">DNA replication</keyword>
<dbReference type="InterPro" id="IPR017961">
    <property type="entry name" value="DNA_pol_Y-fam_little_finger"/>
</dbReference>
<dbReference type="FunFam" id="3.40.1170.60:FF:000003">
    <property type="entry name" value="DNA polymerase eta"/>
    <property type="match status" value="1"/>
</dbReference>
<evidence type="ECO:0000259" key="11">
    <source>
        <dbReference type="PROSITE" id="PS50173"/>
    </source>
</evidence>
<dbReference type="InterPro" id="IPR050116">
    <property type="entry name" value="DNA_polymerase-Y"/>
</dbReference>
<dbReference type="InterPro" id="IPR001126">
    <property type="entry name" value="UmuC"/>
</dbReference>
<comment type="caution">
    <text evidence="12">The sequence shown here is derived from an EMBL/GenBank/DDBJ whole genome shotgun (WGS) entry which is preliminary data.</text>
</comment>
<organism evidence="12 13">
    <name type="scientific">Metallococcus carri</name>
    <dbReference type="NCBI Taxonomy" id="1656884"/>
    <lineage>
        <taxon>Bacteria</taxon>
        <taxon>Bacillati</taxon>
        <taxon>Actinomycetota</taxon>
        <taxon>Actinomycetes</taxon>
        <taxon>Micrococcales</taxon>
        <taxon>Dermacoccaceae</taxon>
        <taxon>Metallococcus</taxon>
    </lineage>
</organism>
<dbReference type="Gene3D" id="3.40.1170.60">
    <property type="match status" value="1"/>
</dbReference>
<dbReference type="InterPro" id="IPR024728">
    <property type="entry name" value="PolY_HhH_motif"/>
</dbReference>
<evidence type="ECO:0000256" key="7">
    <source>
        <dbReference type="ARBA" id="ARBA00023204"/>
    </source>
</evidence>
<dbReference type="InterPro" id="IPR022880">
    <property type="entry name" value="DNApol_IV"/>
</dbReference>
<evidence type="ECO:0000256" key="8">
    <source>
        <dbReference type="ARBA" id="ARBA00025589"/>
    </source>
</evidence>
<keyword evidence="10" id="KW-0238">DNA-binding</keyword>
<evidence type="ECO:0000256" key="6">
    <source>
        <dbReference type="ARBA" id="ARBA00022842"/>
    </source>
</evidence>
<proteinExistence type="inferred from homology"/>
<dbReference type="GO" id="GO:0003684">
    <property type="term" value="F:damaged DNA binding"/>
    <property type="evidence" value="ECO:0007669"/>
    <property type="project" value="InterPro"/>
</dbReference>
<reference evidence="12" key="1">
    <citation type="submission" date="2020-03" db="EMBL/GenBank/DDBJ databases">
        <title>Draft sequencing of Calidifontibacter sp. DB0510.</title>
        <authorList>
            <person name="Kim D.-U."/>
        </authorList>
    </citation>
    <scope>NUCLEOTIDE SEQUENCE</scope>
    <source>
        <strain evidence="12">DB0510</strain>
    </source>
</reference>
<keyword evidence="6 10" id="KW-0460">Magnesium</keyword>
<keyword evidence="4 10" id="KW-0479">Metal-binding</keyword>
<evidence type="ECO:0000256" key="4">
    <source>
        <dbReference type="ARBA" id="ARBA00022723"/>
    </source>
</evidence>
<dbReference type="GO" id="GO:0000287">
    <property type="term" value="F:magnesium ion binding"/>
    <property type="evidence" value="ECO:0007669"/>
    <property type="project" value="UniProtKB-UniRule"/>
</dbReference>
<dbReference type="Gene3D" id="1.10.150.20">
    <property type="entry name" value="5' to 3' exonuclease, C-terminal subdomain"/>
    <property type="match status" value="1"/>
</dbReference>
<evidence type="ECO:0000313" key="13">
    <source>
        <dbReference type="Proteomes" id="UP000744769"/>
    </source>
</evidence>
<evidence type="ECO:0000256" key="1">
    <source>
        <dbReference type="ARBA" id="ARBA00010945"/>
    </source>
</evidence>
<feature type="binding site" evidence="10">
    <location>
        <position position="12"/>
    </location>
    <ligand>
        <name>Mg(2+)</name>
        <dbReference type="ChEBI" id="CHEBI:18420"/>
    </ligand>
</feature>
<keyword evidence="10" id="KW-0515">Mutator protein</keyword>
<comment type="function">
    <text evidence="8 10">Poorly processive, error-prone DNA polymerase involved in untargeted mutagenesis. Copies undamaged DNA at stalled replication forks, which arise in vivo from mismatched or misaligned primer ends. These misaligned primers can be extended by PolIV. Exhibits no 3'-5' exonuclease (proofreading) activity. May be involved in translesional synthesis, in conjunction with the beta clamp from PolIII.</text>
</comment>
<evidence type="ECO:0000256" key="3">
    <source>
        <dbReference type="ARBA" id="ARBA00022695"/>
    </source>
</evidence>
<dbReference type="NCBIfam" id="NF002677">
    <property type="entry name" value="PRK02406.1"/>
    <property type="match status" value="1"/>
</dbReference>
<keyword evidence="5 10" id="KW-0227">DNA damage</keyword>
<dbReference type="EC" id="2.7.7.7" evidence="10"/>
<dbReference type="InterPro" id="IPR043128">
    <property type="entry name" value="Rev_trsase/Diguanyl_cyclase"/>
</dbReference>
<dbReference type="PROSITE" id="PS50173">
    <property type="entry name" value="UMUC"/>
    <property type="match status" value="1"/>
</dbReference>
<keyword evidence="3 10" id="KW-0548">Nucleotidyltransferase</keyword>
<dbReference type="Pfam" id="PF11798">
    <property type="entry name" value="IMS_HHH"/>
    <property type="match status" value="1"/>
</dbReference>
<feature type="site" description="Substrate discrimination" evidence="10">
    <location>
        <position position="17"/>
    </location>
</feature>
<dbReference type="Gene3D" id="3.30.1490.100">
    <property type="entry name" value="DNA polymerase, Y-family, little finger domain"/>
    <property type="match status" value="1"/>
</dbReference>
<sequence>MFVSAANILHADLDSFYASVEQRDDPSLRGRPIAVGGGIVMAASYEARAYGVRGAMGERAARALCPDLVVVPMRFEAYAEASRAVFEVFRSITPLVEGISVDEAFLEVGGLRRLVGPPEMIAQIVRSRVRGEVGLPISVGVARTKFLAKIASAVCKPDGLLVVEPDGEEEFLHPLPVERLWGVGKVTAEKLHARGIRTVGELARLERTSLDAAVGKASGRHLFALAHLQDPRPVTTGRRRRSIGSQRALGLRPRSDAELDQILLGIADRVMGRVRDGGRPGRTVTLRVRFADFEAVTRSHTLPRPTTATETVVRVARELLLGLRPMIADRGITLLGLSIGGLDGSGAVQLPLPFGDEVPGALDGTLDEVRERFGSSAVRRGVLVGKTEGLSVPTLPDVPGH</sequence>
<accession>A0A967B2P3</accession>
<dbReference type="GO" id="GO:0006261">
    <property type="term" value="P:DNA-templated DNA replication"/>
    <property type="evidence" value="ECO:0007669"/>
    <property type="project" value="UniProtKB-UniRule"/>
</dbReference>
<dbReference type="RefSeq" id="WP_166197570.1">
    <property type="nucleotide sequence ID" value="NZ_JAAOIV010000011.1"/>
</dbReference>
<dbReference type="HAMAP" id="MF_01113">
    <property type="entry name" value="DNApol_IV"/>
    <property type="match status" value="1"/>
</dbReference>
<dbReference type="SUPFAM" id="SSF100879">
    <property type="entry name" value="Lesion bypass DNA polymerase (Y-family), little finger domain"/>
    <property type="match status" value="1"/>
</dbReference>
<dbReference type="GO" id="GO:0005829">
    <property type="term" value="C:cytosol"/>
    <property type="evidence" value="ECO:0007669"/>
    <property type="project" value="TreeGrafter"/>
</dbReference>
<comment type="cofactor">
    <cofactor evidence="10">
        <name>Mg(2+)</name>
        <dbReference type="ChEBI" id="CHEBI:18420"/>
    </cofactor>
    <text evidence="10">Binds 2 magnesium ions per subunit.</text>
</comment>
<keyword evidence="13" id="KW-1185">Reference proteome</keyword>
<dbReference type="InterPro" id="IPR036775">
    <property type="entry name" value="DNA_pol_Y-fam_lit_finger_sf"/>
</dbReference>
<keyword evidence="7 10" id="KW-0234">DNA repair</keyword>
<dbReference type="EMBL" id="JAAOIV010000011">
    <property type="protein sequence ID" value="NHN56874.1"/>
    <property type="molecule type" value="Genomic_DNA"/>
</dbReference>
<protein>
    <recommendedName>
        <fullName evidence="10">DNA polymerase IV</fullName>
        <shortName evidence="10">Pol IV</shortName>
        <ecNumber evidence="10">2.7.7.7</ecNumber>
    </recommendedName>
</protein>
<evidence type="ECO:0000256" key="5">
    <source>
        <dbReference type="ARBA" id="ARBA00022763"/>
    </source>
</evidence>
<name>A0A967B2P3_9MICO</name>
<dbReference type="Pfam" id="PF00817">
    <property type="entry name" value="IMS"/>
    <property type="match status" value="1"/>
</dbReference>
<dbReference type="GO" id="GO:0006281">
    <property type="term" value="P:DNA repair"/>
    <property type="evidence" value="ECO:0007669"/>
    <property type="project" value="UniProtKB-UniRule"/>
</dbReference>
<comment type="similarity">
    <text evidence="1 10">Belongs to the DNA polymerase type-Y family.</text>
</comment>
<dbReference type="GO" id="GO:0042276">
    <property type="term" value="P:error-prone translesion synthesis"/>
    <property type="evidence" value="ECO:0007669"/>
    <property type="project" value="TreeGrafter"/>
</dbReference>
<dbReference type="InterPro" id="IPR043502">
    <property type="entry name" value="DNA/RNA_pol_sf"/>
</dbReference>